<dbReference type="NCBIfam" id="TIGR00229">
    <property type="entry name" value="sensory_box"/>
    <property type="match status" value="4"/>
</dbReference>
<keyword evidence="6" id="KW-0812">Transmembrane</keyword>
<dbReference type="PROSITE" id="PS50113">
    <property type="entry name" value="PAC"/>
    <property type="match status" value="3"/>
</dbReference>
<comment type="catalytic activity">
    <reaction evidence="1">
        <text>ATP + protein L-histidine = ADP + protein N-phospho-L-histidine.</text>
        <dbReference type="EC" id="2.7.13.3"/>
    </reaction>
</comment>
<keyword evidence="11" id="KW-1185">Reference proteome</keyword>
<evidence type="ECO:0000259" key="9">
    <source>
        <dbReference type="PROSITE" id="PS50113"/>
    </source>
</evidence>
<feature type="domain" description="PAS" evidence="8">
    <location>
        <begin position="541"/>
        <end position="611"/>
    </location>
</feature>
<evidence type="ECO:0000256" key="2">
    <source>
        <dbReference type="ARBA" id="ARBA00012438"/>
    </source>
</evidence>
<dbReference type="InterPro" id="IPR003661">
    <property type="entry name" value="HisK_dim/P_dom"/>
</dbReference>
<dbReference type="InterPro" id="IPR052162">
    <property type="entry name" value="Sensor_kinase/Photoreceptor"/>
</dbReference>
<feature type="transmembrane region" description="Helical" evidence="6">
    <location>
        <begin position="63"/>
        <end position="86"/>
    </location>
</feature>
<dbReference type="InterPro" id="IPR013767">
    <property type="entry name" value="PAS_fold"/>
</dbReference>
<dbReference type="PROSITE" id="PS50109">
    <property type="entry name" value="HIS_KIN"/>
    <property type="match status" value="1"/>
</dbReference>
<dbReference type="GO" id="GO:0006355">
    <property type="term" value="P:regulation of DNA-templated transcription"/>
    <property type="evidence" value="ECO:0007669"/>
    <property type="project" value="InterPro"/>
</dbReference>
<dbReference type="PROSITE" id="PS50112">
    <property type="entry name" value="PAS"/>
    <property type="match status" value="4"/>
</dbReference>
<dbReference type="Gene3D" id="3.30.565.10">
    <property type="entry name" value="Histidine kinase-like ATPase, C-terminal domain"/>
    <property type="match status" value="1"/>
</dbReference>
<dbReference type="GO" id="GO:0000155">
    <property type="term" value="F:phosphorelay sensor kinase activity"/>
    <property type="evidence" value="ECO:0007669"/>
    <property type="project" value="InterPro"/>
</dbReference>
<dbReference type="Pfam" id="PF02518">
    <property type="entry name" value="HATPase_c"/>
    <property type="match status" value="1"/>
</dbReference>
<dbReference type="InterPro" id="IPR005467">
    <property type="entry name" value="His_kinase_dom"/>
</dbReference>
<dbReference type="CDD" id="cd00130">
    <property type="entry name" value="PAS"/>
    <property type="match status" value="4"/>
</dbReference>
<feature type="domain" description="PAS" evidence="8">
    <location>
        <begin position="407"/>
        <end position="450"/>
    </location>
</feature>
<evidence type="ECO:0000256" key="4">
    <source>
        <dbReference type="ARBA" id="ARBA00022679"/>
    </source>
</evidence>
<dbReference type="SUPFAM" id="SSF55874">
    <property type="entry name" value="ATPase domain of HSP90 chaperone/DNA topoisomerase II/histidine kinase"/>
    <property type="match status" value="1"/>
</dbReference>
<dbReference type="AlphaFoldDB" id="A0A1Y0I4X8"/>
<accession>A0A1Y0I4X8</accession>
<dbReference type="InterPro" id="IPR036097">
    <property type="entry name" value="HisK_dim/P_sf"/>
</dbReference>
<sequence>MDEALTSFFSLDYMPHGHCYLWQPGILWTHVISDLAIGLAYFSIPVMLVLVVRKRPDLRYHRLVYLFAAFILCCGLTHLFSIYTIWNGAYGVYGLAKLVTAVVSVFTVVELSRLVPQLLSLPTPAEHREALNQAADEKLKRSRLELERKAEAIFQFTTELVPTGLLVIDAERNIRLANADLEMTFGYLRHELIGQPLSLLIEGPTTDYHDALVQEYLRNPTQDHAMASGRIVKGKRKDGGPVSIEISLSVHEFEGEKHAFATVVDISRVTSRKSSNLESNNRIKRAVEAINDGIWEWNVQTNEVWYSPRLMGMIGHDPDSEKARLEYWQEHIHPGDRAKVEQALEAHFQSGSKYDVTYRGYTDKGDYEWLHARGDTIFDASGKPLLMSGVLSNIQDKKQLEQELAEKSHFLNAILEKSLCGMYIFDLKKNINTYINPQYTEITGYDAEELQLMQKGGDMAQLFYQADLHRVLAHIEAVKSSPDNRGDAIQYRFRHKDGHWIWCYSRDSVYTYDDNGEPSEMLGTFFEISDLVEREERIKKLARDFYDTFEQAAVGIAHVGLDGSWLKANSKLCQILGYTREQLLKTNFQSITFQDDLESDLDQIDQLIRGEANHYSREKRYICANGQLIWTNLTVSIVRSEDGVNSHFISVVEDISERKAIEQALAESNSALERFAYSASHDLQEPLRKISAFSDSVAARLKGKLADSDAQYELSRIGDAARRMRDMINSLLQLSRSSRQKMVKEVVPLSELVAPVLDDLSEVIREHSAEIVLHDDARVWVDKIGFQQVLLNLIVNSIRYRRTGVPPKVEILCSPSFRETRIEICDNGKGFKDEFAEQIFEPFKRLVGKEISGSGMGLAICRQIIIGHGGTIHAHSRAINEKSSEESGAVFQITLPKTEDCS</sequence>
<dbReference type="InterPro" id="IPR013655">
    <property type="entry name" value="PAS_fold_3"/>
</dbReference>
<dbReference type="InterPro" id="IPR000700">
    <property type="entry name" value="PAS-assoc_C"/>
</dbReference>
<dbReference type="SUPFAM" id="SSF55785">
    <property type="entry name" value="PYP-like sensor domain (PAS domain)"/>
    <property type="match status" value="4"/>
</dbReference>
<dbReference type="Pfam" id="PF08447">
    <property type="entry name" value="PAS_3"/>
    <property type="match status" value="2"/>
</dbReference>
<dbReference type="Gene3D" id="3.30.450.20">
    <property type="entry name" value="PAS domain"/>
    <property type="match status" value="4"/>
</dbReference>
<name>A0A1Y0I4X8_9GAMM</name>
<dbReference type="InterPro" id="IPR035965">
    <property type="entry name" value="PAS-like_dom_sf"/>
</dbReference>
<evidence type="ECO:0000313" key="10">
    <source>
        <dbReference type="EMBL" id="ARU55537.1"/>
    </source>
</evidence>
<protein>
    <recommendedName>
        <fullName evidence="2">histidine kinase</fullName>
        <ecNumber evidence="2">2.7.13.3</ecNumber>
    </recommendedName>
</protein>
<dbReference type="SMART" id="SM00388">
    <property type="entry name" value="HisKA"/>
    <property type="match status" value="1"/>
</dbReference>
<evidence type="ECO:0000259" key="8">
    <source>
        <dbReference type="PROSITE" id="PS50112"/>
    </source>
</evidence>
<dbReference type="CDD" id="cd00082">
    <property type="entry name" value="HisKA"/>
    <property type="match status" value="1"/>
</dbReference>
<proteinExistence type="predicted"/>
<feature type="domain" description="PAS" evidence="8">
    <location>
        <begin position="150"/>
        <end position="202"/>
    </location>
</feature>
<organism evidence="10 11">
    <name type="scientific">Oleiphilus messinensis</name>
    <dbReference type="NCBI Taxonomy" id="141451"/>
    <lineage>
        <taxon>Bacteria</taxon>
        <taxon>Pseudomonadati</taxon>
        <taxon>Pseudomonadota</taxon>
        <taxon>Gammaproteobacteria</taxon>
        <taxon>Oceanospirillales</taxon>
        <taxon>Oleiphilaceae</taxon>
        <taxon>Oleiphilus</taxon>
    </lineage>
</organism>
<dbReference type="InterPro" id="IPR058544">
    <property type="entry name" value="ETR1_N"/>
</dbReference>
<feature type="domain" description="PAC" evidence="9">
    <location>
        <begin position="354"/>
        <end position="406"/>
    </location>
</feature>
<evidence type="ECO:0000256" key="5">
    <source>
        <dbReference type="ARBA" id="ARBA00022777"/>
    </source>
</evidence>
<keyword evidence="6" id="KW-0472">Membrane</keyword>
<dbReference type="SUPFAM" id="SSF47384">
    <property type="entry name" value="Homodimeric domain of signal transducing histidine kinase"/>
    <property type="match status" value="1"/>
</dbReference>
<keyword evidence="6" id="KW-1133">Transmembrane helix</keyword>
<dbReference type="SMART" id="SM00387">
    <property type="entry name" value="HATPase_c"/>
    <property type="match status" value="1"/>
</dbReference>
<dbReference type="PANTHER" id="PTHR43304">
    <property type="entry name" value="PHYTOCHROME-LIKE PROTEIN CPH1"/>
    <property type="match status" value="1"/>
</dbReference>
<dbReference type="PRINTS" id="PR00344">
    <property type="entry name" value="BCTRLSENSOR"/>
</dbReference>
<feature type="domain" description="PAC" evidence="9">
    <location>
        <begin position="615"/>
        <end position="667"/>
    </location>
</feature>
<reference evidence="10 11" key="1">
    <citation type="submission" date="2017-05" db="EMBL/GenBank/DDBJ databases">
        <title>Genomic insights into alkan degradation activity of Oleiphilus messinensis.</title>
        <authorList>
            <person name="Kozyavkin S.A."/>
            <person name="Slesarev A.I."/>
            <person name="Golyshin P.N."/>
            <person name="Korzhenkov A."/>
            <person name="Golyshina O.N."/>
            <person name="Toshchakov S.V."/>
        </authorList>
    </citation>
    <scope>NUCLEOTIDE SEQUENCE [LARGE SCALE GENOMIC DNA]</scope>
    <source>
        <strain evidence="10 11">ME102</strain>
    </source>
</reference>
<feature type="domain" description="PAS" evidence="8">
    <location>
        <begin position="279"/>
        <end position="351"/>
    </location>
</feature>
<dbReference type="SMART" id="SM00091">
    <property type="entry name" value="PAS"/>
    <property type="match status" value="4"/>
</dbReference>
<dbReference type="EC" id="2.7.13.3" evidence="2"/>
<feature type="transmembrane region" description="Helical" evidence="6">
    <location>
        <begin position="31"/>
        <end position="51"/>
    </location>
</feature>
<evidence type="ECO:0000256" key="3">
    <source>
        <dbReference type="ARBA" id="ARBA00022553"/>
    </source>
</evidence>
<dbReference type="SMART" id="SM00086">
    <property type="entry name" value="PAC"/>
    <property type="match status" value="4"/>
</dbReference>
<dbReference type="InterPro" id="IPR001610">
    <property type="entry name" value="PAC"/>
</dbReference>
<dbReference type="Gene3D" id="1.10.287.130">
    <property type="match status" value="1"/>
</dbReference>
<dbReference type="Pfam" id="PF00512">
    <property type="entry name" value="HisKA"/>
    <property type="match status" value="1"/>
</dbReference>
<dbReference type="EMBL" id="CP021425">
    <property type="protein sequence ID" value="ARU55537.1"/>
    <property type="molecule type" value="Genomic_DNA"/>
</dbReference>
<evidence type="ECO:0000259" key="7">
    <source>
        <dbReference type="PROSITE" id="PS50109"/>
    </source>
</evidence>
<dbReference type="Pfam" id="PF00989">
    <property type="entry name" value="PAS"/>
    <property type="match status" value="1"/>
</dbReference>
<dbReference type="PANTHER" id="PTHR43304:SF1">
    <property type="entry name" value="PAC DOMAIN-CONTAINING PROTEIN"/>
    <property type="match status" value="1"/>
</dbReference>
<keyword evidence="4" id="KW-0808">Transferase</keyword>
<evidence type="ECO:0000256" key="1">
    <source>
        <dbReference type="ARBA" id="ARBA00000085"/>
    </source>
</evidence>
<feature type="domain" description="PAC" evidence="9">
    <location>
        <begin position="487"/>
        <end position="540"/>
    </location>
</feature>
<evidence type="ECO:0000256" key="6">
    <source>
        <dbReference type="SAM" id="Phobius"/>
    </source>
</evidence>
<gene>
    <name evidence="10" type="ORF">OLMES_1460</name>
</gene>
<keyword evidence="5 10" id="KW-0418">Kinase</keyword>
<dbReference type="InterPro" id="IPR003594">
    <property type="entry name" value="HATPase_dom"/>
</dbReference>
<dbReference type="InterPro" id="IPR000014">
    <property type="entry name" value="PAS"/>
</dbReference>
<dbReference type="Pfam" id="PF13426">
    <property type="entry name" value="PAS_9"/>
    <property type="match status" value="1"/>
</dbReference>
<dbReference type="Proteomes" id="UP000196027">
    <property type="component" value="Chromosome"/>
</dbReference>
<dbReference type="InterPro" id="IPR036890">
    <property type="entry name" value="HATPase_C_sf"/>
</dbReference>
<feature type="domain" description="Histidine kinase" evidence="7">
    <location>
        <begin position="678"/>
        <end position="899"/>
    </location>
</feature>
<evidence type="ECO:0000313" key="11">
    <source>
        <dbReference type="Proteomes" id="UP000196027"/>
    </source>
</evidence>
<keyword evidence="3" id="KW-0597">Phosphoprotein</keyword>
<dbReference type="InterPro" id="IPR004358">
    <property type="entry name" value="Sig_transdc_His_kin-like_C"/>
</dbReference>
<dbReference type="Pfam" id="PF25487">
    <property type="entry name" value="ETR1_N"/>
    <property type="match status" value="1"/>
</dbReference>
<dbReference type="KEGG" id="ome:OLMES_1460"/>